<dbReference type="EMBL" id="JACHML010000001">
    <property type="protein sequence ID" value="MBB6390102.1"/>
    <property type="molecule type" value="Genomic_DNA"/>
</dbReference>
<accession>A0A7X0FM87</accession>
<evidence type="ECO:0000256" key="2">
    <source>
        <dbReference type="SAM" id="Phobius"/>
    </source>
</evidence>
<feature type="transmembrane region" description="Helical" evidence="2">
    <location>
        <begin position="36"/>
        <end position="54"/>
    </location>
</feature>
<sequence>MARAAAAADSPDEDDHIVDDEVVSVVVRRSPRYGRFLGIGIAGGLIVAGILTAIEAVTGDPGGPLTTGASGFLRVFGALAAVCVGAGLLIMGVLAIVLDRLVGRRTRPETAERATVLTDDLVSPVSDDPPKWVGDPDVDPDAPAGRPGTTPGG</sequence>
<keyword evidence="2" id="KW-0812">Transmembrane</keyword>
<comment type="caution">
    <text evidence="3">The sequence shown here is derived from an EMBL/GenBank/DDBJ whole genome shotgun (WGS) entry which is preliminary data.</text>
</comment>
<keyword evidence="2" id="KW-1133">Transmembrane helix</keyword>
<organism evidence="3 4">
    <name type="scientific">Microbacterium thalassium</name>
    <dbReference type="NCBI Taxonomy" id="362649"/>
    <lineage>
        <taxon>Bacteria</taxon>
        <taxon>Bacillati</taxon>
        <taxon>Actinomycetota</taxon>
        <taxon>Actinomycetes</taxon>
        <taxon>Micrococcales</taxon>
        <taxon>Microbacteriaceae</taxon>
        <taxon>Microbacterium</taxon>
    </lineage>
</organism>
<dbReference type="RefSeq" id="WP_184749363.1">
    <property type="nucleotide sequence ID" value="NZ_BAAAJR010000003.1"/>
</dbReference>
<evidence type="ECO:0000313" key="4">
    <source>
        <dbReference type="Proteomes" id="UP000537775"/>
    </source>
</evidence>
<feature type="compositionally biased region" description="Low complexity" evidence="1">
    <location>
        <begin position="115"/>
        <end position="126"/>
    </location>
</feature>
<evidence type="ECO:0000313" key="3">
    <source>
        <dbReference type="EMBL" id="MBB6390102.1"/>
    </source>
</evidence>
<proteinExistence type="predicted"/>
<protein>
    <submittedName>
        <fullName evidence="3">Uncharacterized protein</fullName>
    </submittedName>
</protein>
<keyword evidence="4" id="KW-1185">Reference proteome</keyword>
<keyword evidence="2" id="KW-0472">Membrane</keyword>
<dbReference type="AlphaFoldDB" id="A0A7X0FM87"/>
<feature type="region of interest" description="Disordered" evidence="1">
    <location>
        <begin position="115"/>
        <end position="153"/>
    </location>
</feature>
<reference evidence="3 4" key="1">
    <citation type="submission" date="2020-08" db="EMBL/GenBank/DDBJ databases">
        <title>Sequencing the genomes of 1000 actinobacteria strains.</title>
        <authorList>
            <person name="Klenk H.-P."/>
        </authorList>
    </citation>
    <scope>NUCLEOTIDE SEQUENCE [LARGE SCALE GENOMIC DNA]</scope>
    <source>
        <strain evidence="3 4">DSM 12511</strain>
    </source>
</reference>
<feature type="transmembrane region" description="Helical" evidence="2">
    <location>
        <begin position="74"/>
        <end position="98"/>
    </location>
</feature>
<dbReference type="Proteomes" id="UP000537775">
    <property type="component" value="Unassembled WGS sequence"/>
</dbReference>
<evidence type="ECO:0000256" key="1">
    <source>
        <dbReference type="SAM" id="MobiDB-lite"/>
    </source>
</evidence>
<gene>
    <name evidence="3" type="ORF">HD594_000415</name>
</gene>
<feature type="compositionally biased region" description="Low complexity" evidence="1">
    <location>
        <begin position="141"/>
        <end position="153"/>
    </location>
</feature>
<name>A0A7X0FM87_9MICO</name>